<sequence>MCIVNMASGGNVVKNVHSVIIFLYLLSFSEGRIYGRALEKSQIEIWLSKLSHGDNAVKRRFIRELTLQEPKTESDVLGVDKKSSNLSTSQFYFGDSQHNQAFVHWSGEKNNSHTSCNNQQISHCNAVWTKNEN</sequence>
<dbReference type="EMBL" id="JAEAOA010000531">
    <property type="protein sequence ID" value="KAK3593064.1"/>
    <property type="molecule type" value="Genomic_DNA"/>
</dbReference>
<reference evidence="1" key="1">
    <citation type="journal article" date="2021" name="Genome Biol. Evol.">
        <title>A High-Quality Reference Genome for a Parasitic Bivalve with Doubly Uniparental Inheritance (Bivalvia: Unionida).</title>
        <authorList>
            <person name="Smith C.H."/>
        </authorList>
    </citation>
    <scope>NUCLEOTIDE SEQUENCE</scope>
    <source>
        <strain evidence="1">CHS0354</strain>
    </source>
</reference>
<organism evidence="1 2">
    <name type="scientific">Potamilus streckersoni</name>
    <dbReference type="NCBI Taxonomy" id="2493646"/>
    <lineage>
        <taxon>Eukaryota</taxon>
        <taxon>Metazoa</taxon>
        <taxon>Spiralia</taxon>
        <taxon>Lophotrochozoa</taxon>
        <taxon>Mollusca</taxon>
        <taxon>Bivalvia</taxon>
        <taxon>Autobranchia</taxon>
        <taxon>Heteroconchia</taxon>
        <taxon>Palaeoheterodonta</taxon>
        <taxon>Unionida</taxon>
        <taxon>Unionoidea</taxon>
        <taxon>Unionidae</taxon>
        <taxon>Ambleminae</taxon>
        <taxon>Lampsilini</taxon>
        <taxon>Potamilus</taxon>
    </lineage>
</organism>
<protein>
    <submittedName>
        <fullName evidence="1">Uncharacterized protein</fullName>
    </submittedName>
</protein>
<name>A0AAE0SJG4_9BIVA</name>
<reference evidence="1" key="3">
    <citation type="submission" date="2023-05" db="EMBL/GenBank/DDBJ databases">
        <authorList>
            <person name="Smith C.H."/>
        </authorList>
    </citation>
    <scope>NUCLEOTIDE SEQUENCE</scope>
    <source>
        <strain evidence="1">CHS0354</strain>
        <tissue evidence="1">Mantle</tissue>
    </source>
</reference>
<dbReference type="AlphaFoldDB" id="A0AAE0SJG4"/>
<proteinExistence type="predicted"/>
<dbReference type="Proteomes" id="UP001195483">
    <property type="component" value="Unassembled WGS sequence"/>
</dbReference>
<comment type="caution">
    <text evidence="1">The sequence shown here is derived from an EMBL/GenBank/DDBJ whole genome shotgun (WGS) entry which is preliminary data.</text>
</comment>
<accession>A0AAE0SJG4</accession>
<evidence type="ECO:0000313" key="1">
    <source>
        <dbReference type="EMBL" id="KAK3593064.1"/>
    </source>
</evidence>
<gene>
    <name evidence="1" type="ORF">CHS0354_007856</name>
</gene>
<keyword evidence="2" id="KW-1185">Reference proteome</keyword>
<evidence type="ECO:0000313" key="2">
    <source>
        <dbReference type="Proteomes" id="UP001195483"/>
    </source>
</evidence>
<reference evidence="1" key="2">
    <citation type="journal article" date="2021" name="Genome Biol. Evol.">
        <title>Developing a high-quality reference genome for a parasitic bivalve with doubly uniparental inheritance (Bivalvia: Unionida).</title>
        <authorList>
            <person name="Smith C.H."/>
        </authorList>
    </citation>
    <scope>NUCLEOTIDE SEQUENCE</scope>
    <source>
        <strain evidence="1">CHS0354</strain>
        <tissue evidence="1">Mantle</tissue>
    </source>
</reference>